<accession>A0ABP0G8G3</accession>
<dbReference type="EMBL" id="CAWYQH010000103">
    <property type="protein sequence ID" value="CAK8687121.1"/>
    <property type="molecule type" value="Genomic_DNA"/>
</dbReference>
<dbReference type="PANTHER" id="PTHR47219:SF10">
    <property type="entry name" value="GROWTH HORMONE-REGULATED TBC PROTEIN 1"/>
    <property type="match status" value="1"/>
</dbReference>
<dbReference type="PROSITE" id="PS50086">
    <property type="entry name" value="TBC_RABGAP"/>
    <property type="match status" value="1"/>
</dbReference>
<keyword evidence="5" id="KW-1185">Reference proteome</keyword>
<evidence type="ECO:0000259" key="3">
    <source>
        <dbReference type="PROSITE" id="PS50086"/>
    </source>
</evidence>
<dbReference type="InterPro" id="IPR050302">
    <property type="entry name" value="Rab_GAP_TBC_domain"/>
</dbReference>
<dbReference type="Gene3D" id="1.10.472.80">
    <property type="entry name" value="Ypt/Rab-GAP domain of gyp1p, domain 3"/>
    <property type="match status" value="1"/>
</dbReference>
<evidence type="ECO:0000256" key="1">
    <source>
        <dbReference type="ARBA" id="ARBA00022468"/>
    </source>
</evidence>
<dbReference type="Proteomes" id="UP001642483">
    <property type="component" value="Unassembled WGS sequence"/>
</dbReference>
<gene>
    <name evidence="4" type="ORF">CVLEPA_LOCUS19198</name>
</gene>
<protein>
    <recommendedName>
        <fullName evidence="3">Rab-GAP TBC domain-containing protein</fullName>
    </recommendedName>
</protein>
<dbReference type="InterPro" id="IPR035969">
    <property type="entry name" value="Rab-GAP_TBC_sf"/>
</dbReference>
<dbReference type="SMART" id="SM00164">
    <property type="entry name" value="TBC"/>
    <property type="match status" value="1"/>
</dbReference>
<name>A0ABP0G8G3_CLALP</name>
<sequence>MIMASTSNMNSLKAKYTQAVKQNTVGTLSKVDPYGFERGNDFDYKAFENFESEYLAVLARRTIKWDKMMKNGTKRKVKPDRVVKRFCRKGIPERYRARVWMDVSGARKKMKKSQKNFYQTLLEQPNQDADFEEELTESIKTDLDRTFPDNIHFKNGIDSNKSKQKDLLNILTAFGRHSPTIGYCQGMNYIAALLLIVVKDPEQCFWLLCALIDDILPAYYTKSMIGLRAEMNVIDDLVREKFPEVQQKMDVYKVPWTLVASKWFVCLFVDVVPTEAWTVLRVWDCLFFEGSKVLIRAALCIIYNVKPAVLSCKGMPDVVQTFKDVSKNSAILDCHLFMQQCFIETNPLTRADLKKLREKNRKLIEEEDEKYSQKQRKSRPSR</sequence>
<evidence type="ECO:0000313" key="4">
    <source>
        <dbReference type="EMBL" id="CAK8687121.1"/>
    </source>
</evidence>
<comment type="function">
    <text evidence="2">May act as a GTPase-activating protein for Rab family protein(s).</text>
</comment>
<dbReference type="Gene3D" id="1.10.10.750">
    <property type="entry name" value="Ypt/Rab-GAP domain of gyp1p, domain 1"/>
    <property type="match status" value="1"/>
</dbReference>
<dbReference type="Gene3D" id="1.10.8.270">
    <property type="entry name" value="putative rabgap domain of human tbc1 domain family member 14 like domains"/>
    <property type="match status" value="1"/>
</dbReference>
<comment type="caution">
    <text evidence="4">The sequence shown here is derived from an EMBL/GenBank/DDBJ whole genome shotgun (WGS) entry which is preliminary data.</text>
</comment>
<proteinExistence type="predicted"/>
<keyword evidence="1" id="KW-0343">GTPase activation</keyword>
<dbReference type="SUPFAM" id="SSF47923">
    <property type="entry name" value="Ypt/Rab-GAP domain of gyp1p"/>
    <property type="match status" value="2"/>
</dbReference>
<evidence type="ECO:0000256" key="2">
    <source>
        <dbReference type="ARBA" id="ARBA00043879"/>
    </source>
</evidence>
<dbReference type="Pfam" id="PF00566">
    <property type="entry name" value="RabGAP-TBC"/>
    <property type="match status" value="1"/>
</dbReference>
<feature type="domain" description="Rab-GAP TBC" evidence="3">
    <location>
        <begin position="90"/>
        <end position="290"/>
    </location>
</feature>
<evidence type="ECO:0000313" key="5">
    <source>
        <dbReference type="Proteomes" id="UP001642483"/>
    </source>
</evidence>
<dbReference type="InterPro" id="IPR000195">
    <property type="entry name" value="Rab-GAP-TBC_dom"/>
</dbReference>
<organism evidence="4 5">
    <name type="scientific">Clavelina lepadiformis</name>
    <name type="common">Light-bulb sea squirt</name>
    <name type="synonym">Ascidia lepadiformis</name>
    <dbReference type="NCBI Taxonomy" id="159417"/>
    <lineage>
        <taxon>Eukaryota</taxon>
        <taxon>Metazoa</taxon>
        <taxon>Chordata</taxon>
        <taxon>Tunicata</taxon>
        <taxon>Ascidiacea</taxon>
        <taxon>Aplousobranchia</taxon>
        <taxon>Clavelinidae</taxon>
        <taxon>Clavelina</taxon>
    </lineage>
</organism>
<dbReference type="PANTHER" id="PTHR47219">
    <property type="entry name" value="RAB GTPASE-ACTIVATING PROTEIN 1-LIKE"/>
    <property type="match status" value="1"/>
</dbReference>
<reference evidence="4 5" key="1">
    <citation type="submission" date="2024-02" db="EMBL/GenBank/DDBJ databases">
        <authorList>
            <person name="Daric V."/>
            <person name="Darras S."/>
        </authorList>
    </citation>
    <scope>NUCLEOTIDE SEQUENCE [LARGE SCALE GENOMIC DNA]</scope>
</reference>